<feature type="transmembrane region" description="Helical" evidence="11">
    <location>
        <begin position="220"/>
        <end position="240"/>
    </location>
</feature>
<dbReference type="EMBL" id="LAYC01000002">
    <property type="protein sequence ID" value="KYK57088.1"/>
    <property type="molecule type" value="Genomic_DNA"/>
</dbReference>
<feature type="region of interest" description="Disordered" evidence="10">
    <location>
        <begin position="164"/>
        <end position="184"/>
    </location>
</feature>
<name>A0A151GJ28_DRECN</name>
<evidence type="ECO:0000256" key="5">
    <source>
        <dbReference type="ARBA" id="ARBA00022824"/>
    </source>
</evidence>
<evidence type="ECO:0000256" key="7">
    <source>
        <dbReference type="ARBA" id="ARBA00023136"/>
    </source>
</evidence>
<comment type="similarity">
    <text evidence="2">Belongs to the membrane-bound acyltransferase family. Sterol o-acyltransferase subfamily.</text>
</comment>
<comment type="caution">
    <text evidence="12">The sequence shown here is derived from an EMBL/GenBank/DDBJ whole genome shotgun (WGS) entry which is preliminary data.</text>
</comment>
<reference evidence="12 13" key="1">
    <citation type="journal article" date="2016" name="Sci. Rep.">
        <title>Insights into Adaptations to a Near-Obligate Nematode Endoparasitic Lifestyle from the Finished Genome of Drechmeria coniospora.</title>
        <authorList>
            <person name="Zhang L."/>
            <person name="Zhou Z."/>
            <person name="Guo Q."/>
            <person name="Fokkens L."/>
            <person name="Miskei M."/>
            <person name="Pocsi I."/>
            <person name="Zhang W."/>
            <person name="Chen M."/>
            <person name="Wang L."/>
            <person name="Sun Y."/>
            <person name="Donzelli B.G."/>
            <person name="Gibson D.M."/>
            <person name="Nelson D.R."/>
            <person name="Luo J.G."/>
            <person name="Rep M."/>
            <person name="Liu H."/>
            <person name="Yang S."/>
            <person name="Wang J."/>
            <person name="Krasnoff S.B."/>
            <person name="Xu Y."/>
            <person name="Molnar I."/>
            <person name="Lin M."/>
        </authorList>
    </citation>
    <scope>NUCLEOTIDE SEQUENCE [LARGE SCALE GENOMIC DNA]</scope>
    <source>
        <strain evidence="12 13">ARSEF 6962</strain>
    </source>
</reference>
<feature type="transmembrane region" description="Helical" evidence="11">
    <location>
        <begin position="524"/>
        <end position="554"/>
    </location>
</feature>
<evidence type="ECO:0000256" key="11">
    <source>
        <dbReference type="SAM" id="Phobius"/>
    </source>
</evidence>
<dbReference type="STRING" id="98403.A0A151GJ28"/>
<sequence length="694" mass="78388">MQCQSSPSSTPVSVTNHLQSATLFPTASRFPLLSRFHGLTAARTRPTTAARSLILTGYSPIDSISSCSVMSPSAPPVGWDPVRTGGRDEFGNRHRRKWPRSRPWLSPVVEEAAEFQAISSADLAKRPFGSARRRRERPREVTHLPILSPSILPLPPAYTLSLSGRSTPIPENAPPSTKSLSSARRLARAQEKRRIFPTVDYASRVSHFDPASDYRDFHGFFTLFWIGLAIMGITTMLRNFKDTGHPMRIKIWTLFTVKLWHLAIADFLMVASTALSLPLHRWARSAAPESLATWKYGGMAVQSLYQSAWLALWIGIPFWLEWTWTSQVFFLLHTMVLLMKMHSYAFYNGHLSETEKRLRALDNPTSGADRAPAYVYPTADLRKGSVSGIPSIPDPIISRDPPAPEALTRDDDADGIAGADELEVLREDLARELISPMGHVTYPSNLTWANYLDFLLCPTLCYELEYPRLETINWTSLNAKILATFGCIFLLTITSEEFILPVLVDASRRLDELQASSGSLSEMLLILAESISWLLFPFMLTFLLTFLVVFEYVLGAFAEITRFADRHFYADWWNSTDWMEFSREWNVPVHSFLRRHVYGASKPHTGKTGATFITFFISAVGHEIVMACITKKIRGYGFVCQMLQLPIFMLQRTRWVRGKETLKNVFFWCSMILGLSLVSSLSMPTGVYQFVLPC</sequence>
<protein>
    <recommendedName>
        <fullName evidence="14">O-acyltransferase</fullName>
    </recommendedName>
</protein>
<dbReference type="InterPro" id="IPR004299">
    <property type="entry name" value="MBOAT_fam"/>
</dbReference>
<keyword evidence="3" id="KW-0808">Transferase</keyword>
<dbReference type="AlphaFoldDB" id="A0A151GJ28"/>
<evidence type="ECO:0000313" key="12">
    <source>
        <dbReference type="EMBL" id="KYK57088.1"/>
    </source>
</evidence>
<dbReference type="Pfam" id="PF03062">
    <property type="entry name" value="MBOAT"/>
    <property type="match status" value="1"/>
</dbReference>
<evidence type="ECO:0000256" key="8">
    <source>
        <dbReference type="ARBA" id="ARBA00023315"/>
    </source>
</evidence>
<keyword evidence="7 11" id="KW-0472">Membrane</keyword>
<comment type="function">
    <text evidence="9">Sterol O-acyltransferase that catalyzes the formation of stery esters.</text>
</comment>
<dbReference type="InterPro" id="IPR014371">
    <property type="entry name" value="Oat_ACAT_DAG_ARE"/>
</dbReference>
<feature type="transmembrane region" description="Helical" evidence="11">
    <location>
        <begin position="481"/>
        <end position="504"/>
    </location>
</feature>
<gene>
    <name evidence="12" type="ORF">DCS_04095</name>
</gene>
<dbReference type="Proteomes" id="UP000076580">
    <property type="component" value="Chromosome 02"/>
</dbReference>
<evidence type="ECO:0000313" key="13">
    <source>
        <dbReference type="Proteomes" id="UP000076580"/>
    </source>
</evidence>
<proteinExistence type="inferred from homology"/>
<feature type="transmembrane region" description="Helical" evidence="11">
    <location>
        <begin position="300"/>
        <end position="320"/>
    </location>
</feature>
<feature type="transmembrane region" description="Helical" evidence="11">
    <location>
        <begin position="260"/>
        <end position="279"/>
    </location>
</feature>
<keyword evidence="8" id="KW-0012">Acyltransferase</keyword>
<comment type="subcellular location">
    <subcellularLocation>
        <location evidence="1">Endoplasmic reticulum membrane</location>
        <topology evidence="1">Multi-pass membrane protein</topology>
    </subcellularLocation>
</comment>
<evidence type="ECO:0000256" key="4">
    <source>
        <dbReference type="ARBA" id="ARBA00022692"/>
    </source>
</evidence>
<dbReference type="PANTHER" id="PTHR10408:SF9">
    <property type="entry name" value="STEROL O-ACYLTRANSFERASE 2-RELATED"/>
    <property type="match status" value="1"/>
</dbReference>
<dbReference type="GO" id="GO:0005789">
    <property type="term" value="C:endoplasmic reticulum membrane"/>
    <property type="evidence" value="ECO:0007669"/>
    <property type="project" value="UniProtKB-SubCell"/>
</dbReference>
<keyword evidence="13" id="KW-1185">Reference proteome</keyword>
<evidence type="ECO:0008006" key="14">
    <source>
        <dbReference type="Google" id="ProtNLM"/>
    </source>
</evidence>
<dbReference type="InParanoid" id="A0A151GJ28"/>
<keyword evidence="5" id="KW-0256">Endoplasmic reticulum</keyword>
<feature type="transmembrane region" description="Helical" evidence="11">
    <location>
        <begin position="665"/>
        <end position="683"/>
    </location>
</feature>
<evidence type="ECO:0000256" key="10">
    <source>
        <dbReference type="SAM" id="MobiDB-lite"/>
    </source>
</evidence>
<dbReference type="PANTHER" id="PTHR10408">
    <property type="entry name" value="STEROL O-ACYLTRANSFERASE"/>
    <property type="match status" value="1"/>
</dbReference>
<dbReference type="GeneID" id="63716738"/>
<evidence type="ECO:0000256" key="2">
    <source>
        <dbReference type="ARBA" id="ARBA00009010"/>
    </source>
</evidence>
<dbReference type="GO" id="GO:0008204">
    <property type="term" value="P:ergosterol metabolic process"/>
    <property type="evidence" value="ECO:0007669"/>
    <property type="project" value="TreeGrafter"/>
</dbReference>
<evidence type="ECO:0000256" key="9">
    <source>
        <dbReference type="ARBA" id="ARBA00023568"/>
    </source>
</evidence>
<feature type="region of interest" description="Disordered" evidence="10">
    <location>
        <begin position="78"/>
        <end position="97"/>
    </location>
</feature>
<organism evidence="12 13">
    <name type="scientific">Drechmeria coniospora</name>
    <name type="common">Nematophagous fungus</name>
    <name type="synonym">Meria coniospora</name>
    <dbReference type="NCBI Taxonomy" id="98403"/>
    <lineage>
        <taxon>Eukaryota</taxon>
        <taxon>Fungi</taxon>
        <taxon>Dikarya</taxon>
        <taxon>Ascomycota</taxon>
        <taxon>Pezizomycotina</taxon>
        <taxon>Sordariomycetes</taxon>
        <taxon>Hypocreomycetidae</taxon>
        <taxon>Hypocreales</taxon>
        <taxon>Ophiocordycipitaceae</taxon>
        <taxon>Drechmeria</taxon>
    </lineage>
</organism>
<dbReference type="RefSeq" id="XP_040656440.1">
    <property type="nucleotide sequence ID" value="XM_040801407.1"/>
</dbReference>
<keyword evidence="6 11" id="KW-1133">Transmembrane helix</keyword>
<dbReference type="GO" id="GO:0034737">
    <property type="term" value="F:ergosterol O-acyltransferase activity"/>
    <property type="evidence" value="ECO:0007669"/>
    <property type="project" value="TreeGrafter"/>
</dbReference>
<accession>A0A151GJ28</accession>
<evidence type="ECO:0000256" key="3">
    <source>
        <dbReference type="ARBA" id="ARBA00022679"/>
    </source>
</evidence>
<keyword evidence="4 11" id="KW-0812">Transmembrane</keyword>
<evidence type="ECO:0000256" key="6">
    <source>
        <dbReference type="ARBA" id="ARBA00022989"/>
    </source>
</evidence>
<evidence type="ECO:0000256" key="1">
    <source>
        <dbReference type="ARBA" id="ARBA00004477"/>
    </source>
</evidence>